<dbReference type="GeneID" id="20363492"/>
<feature type="compositionally biased region" description="Low complexity" evidence="1">
    <location>
        <begin position="81"/>
        <end position="101"/>
    </location>
</feature>
<gene>
    <name evidence="2" type="ORF">FPSE_04874</name>
</gene>
<dbReference type="RefSeq" id="XP_009256267.1">
    <property type="nucleotide sequence ID" value="XM_009257992.1"/>
</dbReference>
<dbReference type="KEGG" id="fpu:FPSE_04874"/>
<accession>K3VJS3</accession>
<proteinExistence type="predicted"/>
<dbReference type="HOGENOM" id="CLU_1704319_0_0_1"/>
<comment type="caution">
    <text evidence="2">The sequence shown here is derived from an EMBL/GenBank/DDBJ whole genome shotgun (WGS) entry which is preliminary data.</text>
</comment>
<dbReference type="Proteomes" id="UP000007978">
    <property type="component" value="Chromosome 3"/>
</dbReference>
<dbReference type="EMBL" id="AFNW01000100">
    <property type="protein sequence ID" value="EKJ74982.1"/>
    <property type="molecule type" value="Genomic_DNA"/>
</dbReference>
<name>K3VJS3_FUSPC</name>
<keyword evidence="3" id="KW-1185">Reference proteome</keyword>
<feature type="region of interest" description="Disordered" evidence="1">
    <location>
        <begin position="1"/>
        <end position="107"/>
    </location>
</feature>
<reference evidence="2 3" key="1">
    <citation type="journal article" date="2012" name="PLoS Pathog.">
        <title>Comparative pathogenomics reveals horizontally acquired novel virulence genes in fungi infecting cereal hosts.</title>
        <authorList>
            <person name="Gardiner D.M."/>
            <person name="McDonald M.C."/>
            <person name="Covarelli L."/>
            <person name="Solomon P.S."/>
            <person name="Rusu A.G."/>
            <person name="Marshall M."/>
            <person name="Kazan K."/>
            <person name="Chakraborty S."/>
            <person name="McDonald B.A."/>
            <person name="Manners J.M."/>
        </authorList>
    </citation>
    <scope>NUCLEOTIDE SEQUENCE [LARGE SCALE GENOMIC DNA]</scope>
    <source>
        <strain evidence="2 3">CS3096</strain>
    </source>
</reference>
<evidence type="ECO:0000313" key="3">
    <source>
        <dbReference type="Proteomes" id="UP000007978"/>
    </source>
</evidence>
<sequence length="154" mass="16947">MAPSSDKNPKRGRSSQRRERNEEESIDIDALQRITADMQRLLQRARNRQANNSRSGSARGGNSSTHGRSVSQSNRGDRDSSTSNHNSTSGQSGQGSSAGVSENTNNTKKCLASVSEVEKREYIGADRKTTQSIVNTNTTRFTAINYRRPDNTKN</sequence>
<evidence type="ECO:0000256" key="1">
    <source>
        <dbReference type="SAM" id="MobiDB-lite"/>
    </source>
</evidence>
<dbReference type="AlphaFoldDB" id="K3VJS3"/>
<organism evidence="2 3">
    <name type="scientific">Fusarium pseudograminearum (strain CS3096)</name>
    <name type="common">Wheat and barley crown-rot fungus</name>
    <dbReference type="NCBI Taxonomy" id="1028729"/>
    <lineage>
        <taxon>Eukaryota</taxon>
        <taxon>Fungi</taxon>
        <taxon>Dikarya</taxon>
        <taxon>Ascomycota</taxon>
        <taxon>Pezizomycotina</taxon>
        <taxon>Sordariomycetes</taxon>
        <taxon>Hypocreomycetidae</taxon>
        <taxon>Hypocreales</taxon>
        <taxon>Nectriaceae</taxon>
        <taxon>Fusarium</taxon>
    </lineage>
</organism>
<feature type="compositionally biased region" description="Low complexity" evidence="1">
    <location>
        <begin position="39"/>
        <end position="64"/>
    </location>
</feature>
<evidence type="ECO:0000313" key="2">
    <source>
        <dbReference type="EMBL" id="EKJ74982.1"/>
    </source>
</evidence>
<protein>
    <submittedName>
        <fullName evidence="2">Uncharacterized protein</fullName>
    </submittedName>
</protein>
<feature type="compositionally biased region" description="Polar residues" evidence="1">
    <location>
        <begin position="65"/>
        <end position="74"/>
    </location>
</feature>